<dbReference type="GO" id="GO:0003677">
    <property type="term" value="F:DNA binding"/>
    <property type="evidence" value="ECO:0007669"/>
    <property type="project" value="UniProtKB-KW"/>
</dbReference>
<evidence type="ECO:0000256" key="1">
    <source>
        <dbReference type="ARBA" id="ARBA00023125"/>
    </source>
</evidence>
<dbReference type="InterPro" id="IPR001387">
    <property type="entry name" value="Cro/C1-type_HTH"/>
</dbReference>
<dbReference type="Proteomes" id="UP000199412">
    <property type="component" value="Unassembled WGS sequence"/>
</dbReference>
<evidence type="ECO:0000313" key="3">
    <source>
        <dbReference type="EMBL" id="SDE31476.1"/>
    </source>
</evidence>
<dbReference type="PANTHER" id="PTHR36924:SF1">
    <property type="entry name" value="ANTITOXIN HIGA-1"/>
    <property type="match status" value="1"/>
</dbReference>
<dbReference type="InterPro" id="IPR010982">
    <property type="entry name" value="Lambda_DNA-bd_dom_sf"/>
</dbReference>
<dbReference type="Pfam" id="PF01381">
    <property type="entry name" value="HTH_3"/>
    <property type="match status" value="1"/>
</dbReference>
<dbReference type="InterPro" id="IPR013430">
    <property type="entry name" value="Toxin_antidote_HigA"/>
</dbReference>
<name>A0A1G7BYI2_9PROT</name>
<feature type="domain" description="HTH cro/C1-type" evidence="2">
    <location>
        <begin position="41"/>
        <end position="88"/>
    </location>
</feature>
<dbReference type="PANTHER" id="PTHR36924">
    <property type="entry name" value="ANTITOXIN HIGA-1"/>
    <property type="match status" value="1"/>
</dbReference>
<reference evidence="3 4" key="1">
    <citation type="submission" date="2016-10" db="EMBL/GenBank/DDBJ databases">
        <authorList>
            <person name="de Groot N.N."/>
        </authorList>
    </citation>
    <scope>NUCLEOTIDE SEQUENCE [LARGE SCALE GENOMIC DNA]</scope>
    <source>
        <strain evidence="3 4">ATCC 700224</strain>
    </source>
</reference>
<dbReference type="NCBIfam" id="TIGR02607">
    <property type="entry name" value="antidote_HigA"/>
    <property type="match status" value="1"/>
</dbReference>
<evidence type="ECO:0000259" key="2">
    <source>
        <dbReference type="PROSITE" id="PS50943"/>
    </source>
</evidence>
<dbReference type="RefSeq" id="WP_092785306.1">
    <property type="nucleotide sequence ID" value="NZ_FNAP01000005.1"/>
</dbReference>
<keyword evidence="4" id="KW-1185">Reference proteome</keyword>
<protein>
    <submittedName>
        <fullName evidence="3">Addiction module antidote protein, HigA family</fullName>
    </submittedName>
</protein>
<dbReference type="Gene3D" id="1.10.260.40">
    <property type="entry name" value="lambda repressor-like DNA-binding domains"/>
    <property type="match status" value="1"/>
</dbReference>
<dbReference type="OrthoDB" id="3174593at2"/>
<dbReference type="CDD" id="cd00093">
    <property type="entry name" value="HTH_XRE"/>
    <property type="match status" value="1"/>
</dbReference>
<organism evidence="3 4">
    <name type="scientific">Rhodospira trueperi</name>
    <dbReference type="NCBI Taxonomy" id="69960"/>
    <lineage>
        <taxon>Bacteria</taxon>
        <taxon>Pseudomonadati</taxon>
        <taxon>Pseudomonadota</taxon>
        <taxon>Alphaproteobacteria</taxon>
        <taxon>Rhodospirillales</taxon>
        <taxon>Rhodospirillaceae</taxon>
        <taxon>Rhodospira</taxon>
    </lineage>
</organism>
<dbReference type="SMART" id="SM00530">
    <property type="entry name" value="HTH_XRE"/>
    <property type="match status" value="1"/>
</dbReference>
<dbReference type="PROSITE" id="PS50943">
    <property type="entry name" value="HTH_CROC1"/>
    <property type="match status" value="1"/>
</dbReference>
<sequence>MTIRREDLDRGRVDLSDVASNDRLPPVHPGDVLRSEFLEPLGLSAYELAKALRIPRSRANDIVRGRRGISTDTALRLARYFGTTAVFWINLQTRHDLEVADRTVRPQIEQDVRPRVA</sequence>
<dbReference type="SUPFAM" id="SSF47413">
    <property type="entry name" value="lambda repressor-like DNA-binding domains"/>
    <property type="match status" value="1"/>
</dbReference>
<proteinExistence type="predicted"/>
<keyword evidence="1" id="KW-0238">DNA-binding</keyword>
<dbReference type="EMBL" id="FNAP01000005">
    <property type="protein sequence ID" value="SDE31476.1"/>
    <property type="molecule type" value="Genomic_DNA"/>
</dbReference>
<dbReference type="STRING" id="69960.SAMN05421720_105206"/>
<evidence type="ECO:0000313" key="4">
    <source>
        <dbReference type="Proteomes" id="UP000199412"/>
    </source>
</evidence>
<gene>
    <name evidence="3" type="ORF">SAMN05421720_105206</name>
</gene>
<dbReference type="AlphaFoldDB" id="A0A1G7BYI2"/>
<accession>A0A1G7BYI2</accession>